<dbReference type="STRING" id="6945.B7P337"/>
<dbReference type="InterPro" id="IPR027806">
    <property type="entry name" value="HARBI1_dom"/>
</dbReference>
<evidence type="ECO:0000259" key="3">
    <source>
        <dbReference type="Pfam" id="PF13359"/>
    </source>
</evidence>
<sequence>MIGISPDGTVTFISELFTGSMSDKECVEKSGFLELPFDDGDSVMADKGFRIEEMLKNINVQLNIPPFLRKGHFTTEEIKETEQIASLRIHVEPRIQRIKNFNIFDRPVQISLAPVVSEMWAICVALTNFQSPLMRASND</sequence>
<dbReference type="VEuPathDB" id="VectorBase:ISCW000586"/>
<reference evidence="5" key="1">
    <citation type="submission" date="2008-03" db="EMBL/GenBank/DDBJ databases">
        <title>Annotation of Ixodes scapularis.</title>
        <authorList>
            <consortium name="Ixodes scapularis Genome Project Consortium"/>
            <person name="Caler E."/>
            <person name="Hannick L.I."/>
            <person name="Bidwell S."/>
            <person name="Joardar V."/>
            <person name="Thiagarajan M."/>
            <person name="Amedeo P."/>
            <person name="Galinsky K.J."/>
            <person name="Schobel S."/>
            <person name="Inman J."/>
            <person name="Hostetler J."/>
            <person name="Miller J."/>
            <person name="Hammond M."/>
            <person name="Megy K."/>
            <person name="Lawson D."/>
            <person name="Kodira C."/>
            <person name="Sutton G."/>
            <person name="Meyer J."/>
            <person name="Hill C.A."/>
            <person name="Birren B."/>
            <person name="Nene V."/>
            <person name="Collins F."/>
            <person name="Alarcon-Chaidez F."/>
            <person name="Wikel S."/>
            <person name="Strausberg R."/>
        </authorList>
    </citation>
    <scope>NUCLEOTIDE SEQUENCE [LARGE SCALE GENOMIC DNA]</scope>
    <source>
        <strain evidence="5">Wikel</strain>
    </source>
</reference>
<reference evidence="4" key="2">
    <citation type="submission" date="2020-05" db="UniProtKB">
        <authorList>
            <consortium name="EnsemblMetazoa"/>
        </authorList>
    </citation>
    <scope>IDENTIFICATION</scope>
    <source>
        <strain evidence="4">wikel</strain>
    </source>
</reference>
<dbReference type="Pfam" id="PF13359">
    <property type="entry name" value="DDE_Tnp_4"/>
    <property type="match status" value="1"/>
</dbReference>
<dbReference type="VEuPathDB" id="VectorBase:ISCI000586"/>
<name>A0A1S4KLY5_IXOSC</name>
<dbReference type="PANTHER" id="PTHR23080:SF143">
    <property type="entry name" value="SI:DKEY-56D12.4"/>
    <property type="match status" value="1"/>
</dbReference>
<dbReference type="HOGENOM" id="CLU_025643_3_1_1"/>
<evidence type="ECO:0000256" key="2">
    <source>
        <dbReference type="ARBA" id="ARBA00022723"/>
    </source>
</evidence>
<dbReference type="VEuPathDB" id="VectorBase:ISCP_026252"/>
<protein>
    <recommendedName>
        <fullName evidence="3">DDE Tnp4 domain-containing protein</fullName>
    </recommendedName>
</protein>
<keyword evidence="5" id="KW-1185">Reference proteome</keyword>
<proteinExistence type="predicted"/>
<comment type="cofactor">
    <cofactor evidence="1">
        <name>a divalent metal cation</name>
        <dbReference type="ChEBI" id="CHEBI:60240"/>
    </cofactor>
</comment>
<evidence type="ECO:0000256" key="1">
    <source>
        <dbReference type="ARBA" id="ARBA00001968"/>
    </source>
</evidence>
<dbReference type="EnsemblMetazoa" id="ISCW000586-RA">
    <property type="protein sequence ID" value="ISCW000586-PA"/>
    <property type="gene ID" value="ISCW000586"/>
</dbReference>
<dbReference type="OrthoDB" id="6485193at2759"/>
<keyword evidence="2" id="KW-0479">Metal-binding</keyword>
<organism evidence="4 5">
    <name type="scientific">Ixodes scapularis</name>
    <name type="common">Black-legged tick</name>
    <name type="synonym">Deer tick</name>
    <dbReference type="NCBI Taxonomy" id="6945"/>
    <lineage>
        <taxon>Eukaryota</taxon>
        <taxon>Metazoa</taxon>
        <taxon>Ecdysozoa</taxon>
        <taxon>Arthropoda</taxon>
        <taxon>Chelicerata</taxon>
        <taxon>Arachnida</taxon>
        <taxon>Acari</taxon>
        <taxon>Parasitiformes</taxon>
        <taxon>Ixodida</taxon>
        <taxon>Ixodoidea</taxon>
        <taxon>Ixodidae</taxon>
        <taxon>Ixodinae</taxon>
        <taxon>Ixodes</taxon>
    </lineage>
</organism>
<dbReference type="EMBL" id="ABJB010492650">
    <property type="status" value="NOT_ANNOTATED_CDS"/>
    <property type="molecule type" value="Genomic_DNA"/>
</dbReference>
<dbReference type="PANTHER" id="PTHR23080">
    <property type="entry name" value="THAP DOMAIN PROTEIN"/>
    <property type="match status" value="1"/>
</dbReference>
<dbReference type="Proteomes" id="UP000001555">
    <property type="component" value="Unassembled WGS sequence"/>
</dbReference>
<feature type="domain" description="DDE Tnp4" evidence="3">
    <location>
        <begin position="2"/>
        <end position="128"/>
    </location>
</feature>
<evidence type="ECO:0000313" key="4">
    <source>
        <dbReference type="EnsemblMetazoa" id="ISCW000586-PA"/>
    </source>
</evidence>
<dbReference type="PaxDb" id="6945-B7P337"/>
<evidence type="ECO:0000313" key="5">
    <source>
        <dbReference type="Proteomes" id="UP000001555"/>
    </source>
</evidence>
<accession>A0A1S4KLY5</accession>